<protein>
    <submittedName>
        <fullName evidence="1">Uncharacterized protein</fullName>
    </submittedName>
</protein>
<proteinExistence type="predicted"/>
<accession>A0A8S5RDJ0</accession>
<reference evidence="1" key="1">
    <citation type="journal article" date="2021" name="Proc. Natl. Acad. Sci. U.S.A.">
        <title>A Catalog of Tens of Thousands of Viruses from Human Metagenomes Reveals Hidden Associations with Chronic Diseases.</title>
        <authorList>
            <person name="Tisza M.J."/>
            <person name="Buck C.B."/>
        </authorList>
    </citation>
    <scope>NUCLEOTIDE SEQUENCE</scope>
    <source>
        <strain evidence="1">CtPYc18</strain>
    </source>
</reference>
<dbReference type="EMBL" id="BK059092">
    <property type="protein sequence ID" value="DAE29028.1"/>
    <property type="molecule type" value="Genomic_DNA"/>
</dbReference>
<name>A0A8S5RDJ0_9VIRU</name>
<evidence type="ECO:0000313" key="1">
    <source>
        <dbReference type="EMBL" id="DAE29028.1"/>
    </source>
</evidence>
<organism evidence="1">
    <name type="scientific">virus sp. ctPYc18</name>
    <dbReference type="NCBI Taxonomy" id="2828251"/>
    <lineage>
        <taxon>Viruses</taxon>
    </lineage>
</organism>
<sequence>MALGLSGDINLLTNSTLLMISKNYSLTSRGY</sequence>